<accession>A0A1C3XJV8</accession>
<evidence type="ECO:0000313" key="2">
    <source>
        <dbReference type="Proteomes" id="UP000183174"/>
    </source>
</evidence>
<dbReference type="PANTHER" id="PTHR33375">
    <property type="entry name" value="CHROMOSOME-PARTITIONING PROTEIN PARB-RELATED"/>
    <property type="match status" value="1"/>
</dbReference>
<reference evidence="1 2" key="1">
    <citation type="submission" date="2016-08" db="EMBL/GenBank/DDBJ databases">
        <authorList>
            <person name="Seilhamer J.J."/>
        </authorList>
    </citation>
    <scope>NUCLEOTIDE SEQUENCE [LARGE SCALE GENOMIC DNA]</scope>
    <source>
        <strain evidence="1 2">CCBAU 10071</strain>
    </source>
</reference>
<dbReference type="Gene3D" id="1.10.10.2830">
    <property type="match status" value="1"/>
</dbReference>
<dbReference type="GO" id="GO:0007059">
    <property type="term" value="P:chromosome segregation"/>
    <property type="evidence" value="ECO:0007669"/>
    <property type="project" value="TreeGrafter"/>
</dbReference>
<dbReference type="InterPro" id="IPR050336">
    <property type="entry name" value="Chromosome_partition/occlusion"/>
</dbReference>
<sequence length="180" mass="20711">MVIWCRSEDDSLAEKDERVGLPPRSVLRLPVLQQGGMSEEDIAARHFVTPSIVKQRLRLASVSNKLHDIYAEDGMTLEQLMVISVTADHARQEQIWEQVSRSGYDEPYQIQRLLTEQTLRASDRRVRFVEDATKPLPKRLITELTAHRTLALRDTLAENPEIAFQAVLHNFVLTVRRQDL</sequence>
<evidence type="ECO:0000313" key="1">
    <source>
        <dbReference type="EMBL" id="SCB52543.1"/>
    </source>
</evidence>
<protein>
    <submittedName>
        <fullName evidence="1">Uncharacterized protein</fullName>
    </submittedName>
</protein>
<name>A0A1C3XJV8_9BRAD</name>
<dbReference type="Proteomes" id="UP000183174">
    <property type="component" value="Unassembled WGS sequence"/>
</dbReference>
<proteinExistence type="predicted"/>
<dbReference type="AlphaFoldDB" id="A0A1C3XJV8"/>
<dbReference type="GO" id="GO:0005694">
    <property type="term" value="C:chromosome"/>
    <property type="evidence" value="ECO:0007669"/>
    <property type="project" value="TreeGrafter"/>
</dbReference>
<dbReference type="PANTHER" id="PTHR33375:SF7">
    <property type="entry name" value="CHROMOSOME 2-PARTITIONING PROTEIN PARB-RELATED"/>
    <property type="match status" value="1"/>
</dbReference>
<organism evidence="1 2">
    <name type="scientific">Bradyrhizobium yuanmingense</name>
    <dbReference type="NCBI Taxonomy" id="108015"/>
    <lineage>
        <taxon>Bacteria</taxon>
        <taxon>Pseudomonadati</taxon>
        <taxon>Pseudomonadota</taxon>
        <taxon>Alphaproteobacteria</taxon>
        <taxon>Hyphomicrobiales</taxon>
        <taxon>Nitrobacteraceae</taxon>
        <taxon>Bradyrhizobium</taxon>
    </lineage>
</organism>
<gene>
    <name evidence="1" type="ORF">GA0061099_103417</name>
</gene>
<dbReference type="SUPFAM" id="SSF109709">
    <property type="entry name" value="KorB DNA-binding domain-like"/>
    <property type="match status" value="1"/>
</dbReference>
<dbReference type="EMBL" id="FMAE01000034">
    <property type="protein sequence ID" value="SCB52543.1"/>
    <property type="molecule type" value="Genomic_DNA"/>
</dbReference>